<evidence type="ECO:0000256" key="6">
    <source>
        <dbReference type="SAM" id="MobiDB-lite"/>
    </source>
</evidence>
<feature type="region of interest" description="Disordered" evidence="6">
    <location>
        <begin position="222"/>
        <end position="243"/>
    </location>
</feature>
<feature type="domain" description="DNA repair metallo-beta-lactamase" evidence="7">
    <location>
        <begin position="672"/>
        <end position="797"/>
    </location>
</feature>
<evidence type="ECO:0000259" key="8">
    <source>
        <dbReference type="Pfam" id="PF12706"/>
    </source>
</evidence>
<dbReference type="PANTHER" id="PTHR23240">
    <property type="entry name" value="DNA CROSS-LINK REPAIR PROTEIN PSO2/SNM1-RELATED"/>
    <property type="match status" value="1"/>
</dbReference>
<evidence type="ECO:0000259" key="7">
    <source>
        <dbReference type="Pfam" id="PF07522"/>
    </source>
</evidence>
<proteinExistence type="inferred from homology"/>
<evidence type="ECO:0000256" key="4">
    <source>
        <dbReference type="ARBA" id="ARBA00023204"/>
    </source>
</evidence>
<dbReference type="CDD" id="cd16273">
    <property type="entry name" value="SNM1A-1C-like_MBL-fold"/>
    <property type="match status" value="1"/>
</dbReference>
<dbReference type="SUPFAM" id="SSF56281">
    <property type="entry name" value="Metallo-hydrolase/oxidoreductase"/>
    <property type="match status" value="1"/>
</dbReference>
<feature type="domain" description="Metallo-beta-lactamase" evidence="8">
    <location>
        <begin position="424"/>
        <end position="591"/>
    </location>
</feature>
<dbReference type="InterPro" id="IPR001279">
    <property type="entry name" value="Metallo-B-lactamas"/>
</dbReference>
<feature type="compositionally biased region" description="Polar residues" evidence="6">
    <location>
        <begin position="181"/>
        <end position="191"/>
    </location>
</feature>
<evidence type="ECO:0000313" key="10">
    <source>
        <dbReference type="Proteomes" id="UP000186601"/>
    </source>
</evidence>
<comment type="subcellular location">
    <subcellularLocation>
        <location evidence="1">Nucleus</location>
    </subcellularLocation>
</comment>
<dbReference type="OrthoDB" id="262529at2759"/>
<evidence type="ECO:0000256" key="2">
    <source>
        <dbReference type="ARBA" id="ARBA00010304"/>
    </source>
</evidence>
<keyword evidence="5" id="KW-0539">Nucleus</keyword>
<dbReference type="GO" id="GO:0036297">
    <property type="term" value="P:interstrand cross-link repair"/>
    <property type="evidence" value="ECO:0007669"/>
    <property type="project" value="TreeGrafter"/>
</dbReference>
<comment type="similarity">
    <text evidence="2">Belongs to the DNA repair metallo-beta-lactamase (DRMBL) family.</text>
</comment>
<dbReference type="InterPro" id="IPR011084">
    <property type="entry name" value="DRMBL"/>
</dbReference>
<dbReference type="Pfam" id="PF07522">
    <property type="entry name" value="DRMBL"/>
    <property type="match status" value="1"/>
</dbReference>
<dbReference type="FunFam" id="3.40.50.12650:FF:000007">
    <property type="entry name" value="DNA cross-link repair 1A protein, variant"/>
    <property type="match status" value="1"/>
</dbReference>
<reference evidence="9 10" key="1">
    <citation type="submission" date="2018-02" db="EMBL/GenBank/DDBJ databases">
        <title>Genome sequence of the basidiomycete white-rot fungus Phlebia centrifuga.</title>
        <authorList>
            <person name="Granchi Z."/>
            <person name="Peng M."/>
            <person name="de Vries R.P."/>
            <person name="Hilden K."/>
            <person name="Makela M.R."/>
            <person name="Grigoriev I."/>
            <person name="Riley R."/>
        </authorList>
    </citation>
    <scope>NUCLEOTIDE SEQUENCE [LARGE SCALE GENOMIC DNA]</scope>
    <source>
        <strain evidence="9 10">FBCC195</strain>
    </source>
</reference>
<feature type="region of interest" description="Disordered" evidence="6">
    <location>
        <begin position="181"/>
        <end position="200"/>
    </location>
</feature>
<dbReference type="InterPro" id="IPR036866">
    <property type="entry name" value="RibonucZ/Hydroxyglut_hydro"/>
</dbReference>
<keyword evidence="10" id="KW-1185">Reference proteome</keyword>
<dbReference type="GO" id="GO:0005634">
    <property type="term" value="C:nucleus"/>
    <property type="evidence" value="ECO:0007669"/>
    <property type="project" value="UniProtKB-SubCell"/>
</dbReference>
<dbReference type="EMBL" id="MLYV02001176">
    <property type="protein sequence ID" value="PSR72470.1"/>
    <property type="molecule type" value="Genomic_DNA"/>
</dbReference>
<evidence type="ECO:0000313" key="9">
    <source>
        <dbReference type="EMBL" id="PSR72470.1"/>
    </source>
</evidence>
<protein>
    <submittedName>
        <fullName evidence="9">Uncharacterized protein</fullName>
    </submittedName>
</protein>
<dbReference type="GO" id="GO:0003684">
    <property type="term" value="F:damaged DNA binding"/>
    <property type="evidence" value="ECO:0007669"/>
    <property type="project" value="TreeGrafter"/>
</dbReference>
<organism evidence="9 10">
    <name type="scientific">Hermanssonia centrifuga</name>
    <dbReference type="NCBI Taxonomy" id="98765"/>
    <lineage>
        <taxon>Eukaryota</taxon>
        <taxon>Fungi</taxon>
        <taxon>Dikarya</taxon>
        <taxon>Basidiomycota</taxon>
        <taxon>Agaricomycotina</taxon>
        <taxon>Agaricomycetes</taxon>
        <taxon>Polyporales</taxon>
        <taxon>Meruliaceae</taxon>
        <taxon>Hermanssonia</taxon>
    </lineage>
</organism>
<keyword evidence="3" id="KW-0227">DNA damage</keyword>
<dbReference type="Gene3D" id="3.40.50.12650">
    <property type="match status" value="1"/>
</dbReference>
<accession>A0A2R6NJB6</accession>
<dbReference type="GO" id="GO:0006303">
    <property type="term" value="P:double-strand break repair via nonhomologous end joining"/>
    <property type="evidence" value="ECO:0007669"/>
    <property type="project" value="TreeGrafter"/>
</dbReference>
<comment type="caution">
    <text evidence="9">The sequence shown here is derived from an EMBL/GenBank/DDBJ whole genome shotgun (WGS) entry which is preliminary data.</text>
</comment>
<dbReference type="AlphaFoldDB" id="A0A2R6NJB6"/>
<evidence type="ECO:0000256" key="3">
    <source>
        <dbReference type="ARBA" id="ARBA00022763"/>
    </source>
</evidence>
<sequence length="833" mass="91731">MAKKRKETPPSTTLHDFFGKSGSTSVKKAKLDSSTRRPLKTKQNTSFAVAPEDIIVIESDDDEPVASRMVISKPDSDIKFVDELPPKNSITGEARPSAAQKKNSRKIAKYENYAELKVENDSAEISKTSVVPVLLGVDDLELVQFGQPSALLLRSGTPQLRPPAEEFSFGSPVLLQSHTQLRPTSETSGFQVVQDDSDEDPNDLNLIPSEKQLAYSTPPIVLDKPQVDDAKPLVPPDEEWGTGDDELEFQDVIMEADDKMTIDVDIDLTVDTDDESSGERNTETCPICSMLLEGMEKLDIQEHVNNCIDSTAQLYSPNPCTRASDVSCSAGPSAKVLRPLSSFQPPRVVPGPPLPLNPALGKEKSDGVFSVLMSSHKENEAWKEASTVEDRNFRPTKANGGRRKAPFYKVLQGMPIAVDAFRYGSIPGVTAYFLTHAHSDHYTNLSANWKNGPIYCSEGTANLIVHMLGVDRKWVHALPMDIATVIPDTGGVSVTPIEANHCPGSCLFLFEGPQTVNAGDSAYRSGFVGSGKVFRYLHCGDFRASPQHVMHPAVKGKRIDHVYLDTTYLDPKYCFPPQSQVISACAELARRIVLGEPLKGDGKKNGRVDGWFSVQDRHKEKEVSKSGKILVVVGTYSIGKERIVKAIAKALQTKVYSDARKMAILRCQSDPELDALLTSDPLEAGVHLLPLGTIASDKLKIYLERWKGHFTKAIGFRPTGWTYAQPSGSDSMPSVDSVISRSQSGSFTHSHLNPMRNSTQTLQLYGVPYSEHSSFFELTCFALSLDWGRMIATVNVGSEASRGKMAKWVEKWEAERKRRGKAEVVKFRAPDYW</sequence>
<dbReference type="Pfam" id="PF12706">
    <property type="entry name" value="Lactamase_B_2"/>
    <property type="match status" value="1"/>
</dbReference>
<gene>
    <name evidence="9" type="ORF">PHLCEN_2v11684</name>
</gene>
<evidence type="ECO:0000256" key="1">
    <source>
        <dbReference type="ARBA" id="ARBA00004123"/>
    </source>
</evidence>
<name>A0A2R6NJB6_9APHY</name>
<dbReference type="STRING" id="98765.A0A2R6NJB6"/>
<dbReference type="PANTHER" id="PTHR23240:SF6">
    <property type="entry name" value="DNA CROSS-LINK REPAIR 1A PROTEIN"/>
    <property type="match status" value="1"/>
</dbReference>
<dbReference type="Gene3D" id="3.60.15.10">
    <property type="entry name" value="Ribonuclease Z/Hydroxyacylglutathione hydrolase-like"/>
    <property type="match status" value="1"/>
</dbReference>
<dbReference type="GO" id="GO:0035312">
    <property type="term" value="F:5'-3' DNA exonuclease activity"/>
    <property type="evidence" value="ECO:0007669"/>
    <property type="project" value="TreeGrafter"/>
</dbReference>
<evidence type="ECO:0000256" key="5">
    <source>
        <dbReference type="ARBA" id="ARBA00023242"/>
    </source>
</evidence>
<feature type="region of interest" description="Disordered" evidence="6">
    <location>
        <begin position="1"/>
        <end position="44"/>
    </location>
</feature>
<dbReference type="Proteomes" id="UP000186601">
    <property type="component" value="Unassembled WGS sequence"/>
</dbReference>
<keyword evidence="4" id="KW-0234">DNA repair</keyword>